<evidence type="ECO:0000313" key="9">
    <source>
        <dbReference type="EMBL" id="RFA15490.1"/>
    </source>
</evidence>
<comment type="catalytic activity">
    <reaction evidence="1">
        <text>5-hydroxy-2-oxo-4-ureido-2,5-dihydro-1H-imidazole-5-carboxylate + H(+) = (S)-allantoin + CO2</text>
        <dbReference type="Rhea" id="RHEA:26301"/>
        <dbReference type="ChEBI" id="CHEBI:15378"/>
        <dbReference type="ChEBI" id="CHEBI:15678"/>
        <dbReference type="ChEBI" id="CHEBI:16526"/>
        <dbReference type="ChEBI" id="CHEBI:58639"/>
        <dbReference type="EC" id="4.1.1.97"/>
    </reaction>
</comment>
<sequence>MLNLQPSELRELLVPCLAVPRWVDEVVDAAPYDSVDALLAKARHAATPLSPDEVAEALAGHPRIGEKPTGEGAAENFSREEQASTDADDAVVNAQIAEGNADYEHLFGRVFLVRAKGRTRAEILGELRRRMVLDDATELQIVGSELADIALLRLETSVEQLS</sequence>
<feature type="domain" description="Oxo-4-hydroxy-4-carboxy-5-ureidoimidazoline decarboxylase" evidence="8">
    <location>
        <begin position="4"/>
        <end position="155"/>
    </location>
</feature>
<evidence type="ECO:0000256" key="6">
    <source>
        <dbReference type="ARBA" id="ARBA00023239"/>
    </source>
</evidence>
<proteinExistence type="predicted"/>
<evidence type="ECO:0000313" key="10">
    <source>
        <dbReference type="Proteomes" id="UP000256709"/>
    </source>
</evidence>
<dbReference type="EMBL" id="NBXA01000007">
    <property type="protein sequence ID" value="RFA15490.1"/>
    <property type="molecule type" value="Genomic_DNA"/>
</dbReference>
<keyword evidence="6" id="KW-0456">Lyase</keyword>
<gene>
    <name evidence="9" type="ORF">B7R21_05450</name>
</gene>
<keyword evidence="5" id="KW-0210">Decarboxylase</keyword>
<dbReference type="EC" id="4.1.1.97" evidence="3"/>
<evidence type="ECO:0000256" key="2">
    <source>
        <dbReference type="ARBA" id="ARBA00004754"/>
    </source>
</evidence>
<evidence type="ECO:0000256" key="3">
    <source>
        <dbReference type="ARBA" id="ARBA00012257"/>
    </source>
</evidence>
<organism evidence="9 10">
    <name type="scientific">Subtercola boreus</name>
    <dbReference type="NCBI Taxonomy" id="120213"/>
    <lineage>
        <taxon>Bacteria</taxon>
        <taxon>Bacillati</taxon>
        <taxon>Actinomycetota</taxon>
        <taxon>Actinomycetes</taxon>
        <taxon>Micrococcales</taxon>
        <taxon>Microbacteriaceae</taxon>
        <taxon>Subtercola</taxon>
    </lineage>
</organism>
<keyword evidence="4" id="KW-0659">Purine metabolism</keyword>
<dbReference type="NCBIfam" id="TIGR03180">
    <property type="entry name" value="UraD_2"/>
    <property type="match status" value="1"/>
</dbReference>
<comment type="pathway">
    <text evidence="2">Purine metabolism; urate degradation; (S)-allantoin from urate: step 3/3.</text>
</comment>
<reference evidence="9 10" key="1">
    <citation type="submission" date="2017-04" db="EMBL/GenBank/DDBJ databases">
        <title>Comparative genome analysis of Subtercola boreus.</title>
        <authorList>
            <person name="Cho Y.-J."/>
            <person name="Cho A."/>
            <person name="Kim O.-S."/>
            <person name="Lee J.-I."/>
        </authorList>
    </citation>
    <scope>NUCLEOTIDE SEQUENCE [LARGE SCALE GENOMIC DNA]</scope>
    <source>
        <strain evidence="9 10">P27444</strain>
    </source>
</reference>
<name>A0A3E0W0I1_9MICO</name>
<dbReference type="Pfam" id="PF09349">
    <property type="entry name" value="OHCU_decarbox"/>
    <property type="match status" value="1"/>
</dbReference>
<feature type="region of interest" description="Disordered" evidence="7">
    <location>
        <begin position="61"/>
        <end position="86"/>
    </location>
</feature>
<dbReference type="AlphaFoldDB" id="A0A3E0W0I1"/>
<dbReference type="InterPro" id="IPR017595">
    <property type="entry name" value="OHCU_decarboxylase-2"/>
</dbReference>
<dbReference type="OrthoDB" id="5243781at2"/>
<evidence type="ECO:0000256" key="5">
    <source>
        <dbReference type="ARBA" id="ARBA00022793"/>
    </source>
</evidence>
<dbReference type="GO" id="GO:0006144">
    <property type="term" value="P:purine nucleobase metabolic process"/>
    <property type="evidence" value="ECO:0007669"/>
    <property type="project" value="UniProtKB-KW"/>
</dbReference>
<evidence type="ECO:0000259" key="8">
    <source>
        <dbReference type="Pfam" id="PF09349"/>
    </source>
</evidence>
<protein>
    <recommendedName>
        <fullName evidence="3">2-oxo-4-hydroxy-4-carboxy-5-ureidoimidazoline decarboxylase</fullName>
        <ecNumber evidence="3">4.1.1.97</ecNumber>
    </recommendedName>
</protein>
<evidence type="ECO:0000256" key="4">
    <source>
        <dbReference type="ARBA" id="ARBA00022631"/>
    </source>
</evidence>
<dbReference type="PANTHER" id="PTHR43466">
    <property type="entry name" value="2-OXO-4-HYDROXY-4-CARBOXY-5-UREIDOIMIDAZOLINE DECARBOXYLASE-RELATED"/>
    <property type="match status" value="1"/>
</dbReference>
<dbReference type="InterPro" id="IPR018020">
    <property type="entry name" value="OHCU_decarboxylase"/>
</dbReference>
<evidence type="ECO:0000256" key="1">
    <source>
        <dbReference type="ARBA" id="ARBA00001163"/>
    </source>
</evidence>
<dbReference type="GO" id="GO:0019628">
    <property type="term" value="P:urate catabolic process"/>
    <property type="evidence" value="ECO:0007669"/>
    <property type="project" value="TreeGrafter"/>
</dbReference>
<dbReference type="SUPFAM" id="SSF158694">
    <property type="entry name" value="UraD-Like"/>
    <property type="match status" value="1"/>
</dbReference>
<evidence type="ECO:0000256" key="7">
    <source>
        <dbReference type="SAM" id="MobiDB-lite"/>
    </source>
</evidence>
<dbReference type="Proteomes" id="UP000256709">
    <property type="component" value="Unassembled WGS sequence"/>
</dbReference>
<dbReference type="Gene3D" id="1.10.3330.10">
    <property type="entry name" value="Oxo-4-hydroxy-4-carboxy-5-ureidoimidazoline decarboxylase"/>
    <property type="match status" value="1"/>
</dbReference>
<dbReference type="PANTHER" id="PTHR43466:SF1">
    <property type="entry name" value="2-OXO-4-HYDROXY-4-CARBOXY-5-UREIDOIMIDAZOLINE DECARBOXYLASE-RELATED"/>
    <property type="match status" value="1"/>
</dbReference>
<comment type="caution">
    <text evidence="9">The sequence shown here is derived from an EMBL/GenBank/DDBJ whole genome shotgun (WGS) entry which is preliminary data.</text>
</comment>
<accession>A0A3E0W0I1</accession>
<dbReference type="GO" id="GO:0051997">
    <property type="term" value="F:2-oxo-4-hydroxy-4-carboxy-5-ureidoimidazoline decarboxylase activity"/>
    <property type="evidence" value="ECO:0007669"/>
    <property type="project" value="UniProtKB-EC"/>
</dbReference>
<dbReference type="InterPro" id="IPR036778">
    <property type="entry name" value="OHCU_decarboxylase_sf"/>
</dbReference>
<dbReference type="NCBIfam" id="NF010372">
    <property type="entry name" value="PRK13798.1"/>
    <property type="match status" value="1"/>
</dbReference>